<dbReference type="InterPro" id="IPR023346">
    <property type="entry name" value="Lysozyme-like_dom_sf"/>
</dbReference>
<sequence length="168" mass="18531">MPFTHPDQLVGGQNMAAFLDMLGFSEWTTTVAGSDDGYNVNVGGKLFTGYDRHPRIVVLTRWGLGDAAGRYQIMAAVPGKIRTDTWDWASRACGVKDFSPRSQDIVAAYLVKRRGALPDLLAGRYAEAVRKCRREWASLPGAGYGQREHRLDTLRDVYLAHGGTDIEA</sequence>
<dbReference type="GO" id="GO:0016787">
    <property type="term" value="F:hydrolase activity"/>
    <property type="evidence" value="ECO:0007669"/>
    <property type="project" value="UniProtKB-KW"/>
</dbReference>
<dbReference type="Proteomes" id="UP000542973">
    <property type="component" value="Unassembled WGS sequence"/>
</dbReference>
<organism evidence="1 2">
    <name type="scientific">Cupriavidus gilardii</name>
    <dbReference type="NCBI Taxonomy" id="82541"/>
    <lineage>
        <taxon>Bacteria</taxon>
        <taxon>Pseudomonadati</taxon>
        <taxon>Pseudomonadota</taxon>
        <taxon>Betaproteobacteria</taxon>
        <taxon>Burkholderiales</taxon>
        <taxon>Burkholderiaceae</taxon>
        <taxon>Cupriavidus</taxon>
    </lineage>
</organism>
<dbReference type="AlphaFoldDB" id="A0A849BJL5"/>
<dbReference type="EMBL" id="JABEMD010000066">
    <property type="protein sequence ID" value="NNH13933.1"/>
    <property type="molecule type" value="Genomic_DNA"/>
</dbReference>
<evidence type="ECO:0000313" key="2">
    <source>
        <dbReference type="Proteomes" id="UP000542973"/>
    </source>
</evidence>
<comment type="caution">
    <text evidence="1">The sequence shown here is derived from an EMBL/GenBank/DDBJ whole genome shotgun (WGS) entry which is preliminary data.</text>
</comment>
<gene>
    <name evidence="1" type="ORF">HLB16_24085</name>
</gene>
<keyword evidence="1" id="KW-0378">Hydrolase</keyword>
<dbReference type="CDD" id="cd00736">
    <property type="entry name" value="lambda_lys-like"/>
    <property type="match status" value="1"/>
</dbReference>
<protein>
    <submittedName>
        <fullName evidence="1">Glycoside hydrolase family 104 protein</fullName>
    </submittedName>
</protein>
<name>A0A849BJL5_9BURK</name>
<dbReference type="RefSeq" id="WP_082371429.1">
    <property type="nucleotide sequence ID" value="NZ_BAAAEB010000004.1"/>
</dbReference>
<accession>A0A849BJL5</accession>
<reference evidence="1 2" key="1">
    <citation type="submission" date="2020-05" db="EMBL/GenBank/DDBJ databases">
        <title>MicrobeNet Type strains.</title>
        <authorList>
            <person name="Nicholson A.C."/>
        </authorList>
    </citation>
    <scope>NUCLEOTIDE SEQUENCE [LARGE SCALE GENOMIC DNA]</scope>
    <source>
        <strain evidence="1 2">ATCC 700815</strain>
    </source>
</reference>
<dbReference type="Gene3D" id="1.10.530.10">
    <property type="match status" value="1"/>
</dbReference>
<proteinExistence type="predicted"/>
<dbReference type="SUPFAM" id="SSF53955">
    <property type="entry name" value="Lysozyme-like"/>
    <property type="match status" value="1"/>
</dbReference>
<evidence type="ECO:0000313" key="1">
    <source>
        <dbReference type="EMBL" id="NNH13933.1"/>
    </source>
</evidence>